<dbReference type="GO" id="GO:0030154">
    <property type="term" value="P:cell differentiation"/>
    <property type="evidence" value="ECO:0007669"/>
    <property type="project" value="UniProtKB-KW"/>
</dbReference>
<reference evidence="12" key="1">
    <citation type="submission" date="2025-08" db="UniProtKB">
        <authorList>
            <consortium name="RefSeq"/>
        </authorList>
    </citation>
    <scope>IDENTIFICATION</scope>
</reference>
<comment type="subcellular location">
    <subcellularLocation>
        <location evidence="1">Nucleus</location>
    </subcellularLocation>
</comment>
<evidence type="ECO:0000256" key="1">
    <source>
        <dbReference type="ARBA" id="ARBA00004123"/>
    </source>
</evidence>
<dbReference type="SMART" id="SM00353">
    <property type="entry name" value="HLH"/>
    <property type="match status" value="1"/>
</dbReference>
<dbReference type="CTD" id="402381"/>
<dbReference type="PANTHER" id="PTHR15402:SF4">
    <property type="entry name" value="SPERMATOGENESIS- AND OOGENESIS-SPECIFIC BASIC HELIX-LOOP-HELIX-CONTAINING PROTEIN 1"/>
    <property type="match status" value="1"/>
</dbReference>
<keyword evidence="5" id="KW-0805">Transcription regulation</keyword>
<keyword evidence="2" id="KW-0217">Developmental protein</keyword>
<dbReference type="GO" id="GO:0000978">
    <property type="term" value="F:RNA polymerase II cis-regulatory region sequence-specific DNA binding"/>
    <property type="evidence" value="ECO:0007669"/>
    <property type="project" value="TreeGrafter"/>
</dbReference>
<dbReference type="CDD" id="cd18908">
    <property type="entry name" value="bHLH_SOHLH1_2"/>
    <property type="match status" value="1"/>
</dbReference>
<evidence type="ECO:0000256" key="9">
    <source>
        <dbReference type="SAM" id="MobiDB-lite"/>
    </source>
</evidence>
<keyword evidence="8" id="KW-0539">Nucleus</keyword>
<keyword evidence="3" id="KW-0221">Differentiation</keyword>
<dbReference type="PROSITE" id="PS50888">
    <property type="entry name" value="BHLH"/>
    <property type="match status" value="1"/>
</dbReference>
<keyword evidence="11" id="KW-1185">Reference proteome</keyword>
<evidence type="ECO:0000256" key="2">
    <source>
        <dbReference type="ARBA" id="ARBA00022473"/>
    </source>
</evidence>
<evidence type="ECO:0000259" key="10">
    <source>
        <dbReference type="PROSITE" id="PS50888"/>
    </source>
</evidence>
<evidence type="ECO:0000313" key="11">
    <source>
        <dbReference type="Proteomes" id="UP000694906"/>
    </source>
</evidence>
<dbReference type="GO" id="GO:0007283">
    <property type="term" value="P:spermatogenesis"/>
    <property type="evidence" value="ECO:0007669"/>
    <property type="project" value="UniProtKB-KW"/>
</dbReference>
<dbReference type="Pfam" id="PF00010">
    <property type="entry name" value="HLH"/>
    <property type="match status" value="1"/>
</dbReference>
<sequence>MAWRASEHTAGVPRAPGLGRCHGSSASEDPMQVPSLAKNASAAKDPVLPRNVLSERERRKRISASCERLRALLPSFDGRREDMASVLEMAVQFLRLAHSLGPGWEQHRVPAPSRATWHTWQGDVMQWTLTSQVSAGGSDPGTVASGLTPQQDPLGCPARGVGESMAPAGLSERLDGLPSLPAAWASGECQGCGLQQEGGLTVFPSGPSSLGARAPWPSCTWQPSSSKTNEEAASRPGQAGPLDRAATSPARLAREVALMPALDIRSVSGLDVEVGECFPLSASPEWWPGPVEARGATPSGAPARSSPVDRAEPGFLDDPVPSPQEPQDGPLELWGSDMDSWGLDLQDDSVDGIFADFLGC</sequence>
<organism evidence="11 12">
    <name type="scientific">Heterocephalus glaber</name>
    <name type="common">Naked mole rat</name>
    <dbReference type="NCBI Taxonomy" id="10181"/>
    <lineage>
        <taxon>Eukaryota</taxon>
        <taxon>Metazoa</taxon>
        <taxon>Chordata</taxon>
        <taxon>Craniata</taxon>
        <taxon>Vertebrata</taxon>
        <taxon>Euteleostomi</taxon>
        <taxon>Mammalia</taxon>
        <taxon>Eutheria</taxon>
        <taxon>Euarchontoglires</taxon>
        <taxon>Glires</taxon>
        <taxon>Rodentia</taxon>
        <taxon>Hystricomorpha</taxon>
        <taxon>Bathyergidae</taxon>
        <taxon>Heterocephalus</taxon>
    </lineage>
</organism>
<accession>A0AAX6T988</accession>
<dbReference type="InterPro" id="IPR039583">
    <property type="entry name" value="TCFL5/SOLH1/2"/>
</dbReference>
<protein>
    <submittedName>
        <fullName evidence="12">Spermatogenesis- and oogenesis-specific basic helix-loop-helix-containing protein 1 isoform X1</fullName>
    </submittedName>
</protein>
<feature type="region of interest" description="Disordered" evidence="9">
    <location>
        <begin position="287"/>
        <end position="340"/>
    </location>
</feature>
<dbReference type="Proteomes" id="UP000694906">
    <property type="component" value="Unplaced"/>
</dbReference>
<evidence type="ECO:0000256" key="4">
    <source>
        <dbReference type="ARBA" id="ARBA00022871"/>
    </source>
</evidence>
<proteinExistence type="predicted"/>
<gene>
    <name evidence="12" type="primary">Sohlh1</name>
</gene>
<evidence type="ECO:0000313" key="12">
    <source>
        <dbReference type="RefSeq" id="XP_021117334.1"/>
    </source>
</evidence>
<dbReference type="GO" id="GO:0000981">
    <property type="term" value="F:DNA-binding transcription factor activity, RNA polymerase II-specific"/>
    <property type="evidence" value="ECO:0007669"/>
    <property type="project" value="TreeGrafter"/>
</dbReference>
<feature type="region of interest" description="Disordered" evidence="9">
    <location>
        <begin position="1"/>
        <end position="52"/>
    </location>
</feature>
<dbReference type="SUPFAM" id="SSF47459">
    <property type="entry name" value="HLH, helix-loop-helix DNA-binding domain"/>
    <property type="match status" value="1"/>
</dbReference>
<feature type="region of interest" description="Disordered" evidence="9">
    <location>
        <begin position="206"/>
        <end position="248"/>
    </location>
</feature>
<dbReference type="InterPro" id="IPR011598">
    <property type="entry name" value="bHLH_dom"/>
</dbReference>
<evidence type="ECO:0000256" key="5">
    <source>
        <dbReference type="ARBA" id="ARBA00023015"/>
    </source>
</evidence>
<dbReference type="InterPro" id="IPR036638">
    <property type="entry name" value="HLH_DNA-bd_sf"/>
</dbReference>
<dbReference type="Gene3D" id="4.10.280.10">
    <property type="entry name" value="Helix-loop-helix DNA-binding domain"/>
    <property type="match status" value="1"/>
</dbReference>
<keyword evidence="4" id="KW-0744">Spermatogenesis</keyword>
<dbReference type="GO" id="GO:0005634">
    <property type="term" value="C:nucleus"/>
    <property type="evidence" value="ECO:0007669"/>
    <property type="project" value="UniProtKB-SubCell"/>
</dbReference>
<dbReference type="GO" id="GO:0046983">
    <property type="term" value="F:protein dimerization activity"/>
    <property type="evidence" value="ECO:0007669"/>
    <property type="project" value="InterPro"/>
</dbReference>
<evidence type="ECO:0000256" key="3">
    <source>
        <dbReference type="ARBA" id="ARBA00022782"/>
    </source>
</evidence>
<dbReference type="PANTHER" id="PTHR15402">
    <property type="entry name" value="TRANSCRIPTION FACTOR-LIKE 5 PROTEIN"/>
    <property type="match status" value="1"/>
</dbReference>
<dbReference type="AlphaFoldDB" id="A0AAX6T988"/>
<evidence type="ECO:0000256" key="8">
    <source>
        <dbReference type="ARBA" id="ARBA00023242"/>
    </source>
</evidence>
<dbReference type="GeneID" id="101723233"/>
<feature type="domain" description="BHLH" evidence="10">
    <location>
        <begin position="46"/>
        <end position="97"/>
    </location>
</feature>
<keyword evidence="7" id="KW-0804">Transcription</keyword>
<keyword evidence="6" id="KW-0238">DNA-binding</keyword>
<name>A0AAX6T988_HETGA</name>
<dbReference type="RefSeq" id="XP_021117334.1">
    <property type="nucleotide sequence ID" value="XM_021261675.1"/>
</dbReference>
<evidence type="ECO:0000256" key="6">
    <source>
        <dbReference type="ARBA" id="ARBA00023125"/>
    </source>
</evidence>
<evidence type="ECO:0000256" key="7">
    <source>
        <dbReference type="ARBA" id="ARBA00023163"/>
    </source>
</evidence>